<evidence type="ECO:0000313" key="10">
    <source>
        <dbReference type="EMBL" id="CAB3258231.1"/>
    </source>
</evidence>
<dbReference type="GO" id="GO:0043005">
    <property type="term" value="C:neuron projection"/>
    <property type="evidence" value="ECO:0007669"/>
    <property type="project" value="UniProtKB-SubCell"/>
</dbReference>
<dbReference type="GO" id="GO:0005886">
    <property type="term" value="C:plasma membrane"/>
    <property type="evidence" value="ECO:0007669"/>
    <property type="project" value="UniProtKB-SubCell"/>
</dbReference>
<feature type="domain" description="Potassium channel tetramerisation-type BTB" evidence="8">
    <location>
        <begin position="17"/>
        <end position="125"/>
    </location>
</feature>
<keyword evidence="4" id="KW-0597">Phosphoprotein</keyword>
<comment type="subcellular location">
    <subcellularLocation>
        <location evidence="1">Cell membrane</location>
    </subcellularLocation>
    <subcellularLocation>
        <location evidence="2">Cell projection</location>
        <location evidence="2">Neuron projection</location>
    </subcellularLocation>
</comment>
<dbReference type="CDD" id="cd22204">
    <property type="entry name" value="H1_KCTD12-like"/>
    <property type="match status" value="1"/>
</dbReference>
<reference evidence="10" key="1">
    <citation type="submission" date="2020-04" db="EMBL/GenBank/DDBJ databases">
        <authorList>
            <person name="Neveu A P."/>
        </authorList>
    </citation>
    <scope>NUCLEOTIDE SEQUENCE</scope>
    <source>
        <tissue evidence="10">Whole embryo</tissue>
    </source>
</reference>
<evidence type="ECO:0000259" key="8">
    <source>
        <dbReference type="Pfam" id="PF02214"/>
    </source>
</evidence>
<dbReference type="Pfam" id="PF02214">
    <property type="entry name" value="BTB_2"/>
    <property type="match status" value="1"/>
</dbReference>
<dbReference type="InterPro" id="IPR057093">
    <property type="entry name" value="H1_KCTD8_12_16"/>
</dbReference>
<dbReference type="Gene3D" id="3.30.710.10">
    <property type="entry name" value="Potassium Channel Kv1.1, Chain A"/>
    <property type="match status" value="1"/>
</dbReference>
<gene>
    <name evidence="10" type="primary">Kctd8</name>
</gene>
<feature type="compositionally biased region" description="Polar residues" evidence="7">
    <location>
        <begin position="142"/>
        <end position="155"/>
    </location>
</feature>
<dbReference type="InterPro" id="IPR011333">
    <property type="entry name" value="SKP1/BTB/POZ_sf"/>
</dbReference>
<feature type="region of interest" description="Disordered" evidence="7">
    <location>
        <begin position="142"/>
        <end position="186"/>
    </location>
</feature>
<keyword evidence="6" id="KW-0966">Cell projection</keyword>
<keyword evidence="5" id="KW-0472">Membrane</keyword>
<evidence type="ECO:0000259" key="9">
    <source>
        <dbReference type="Pfam" id="PF23110"/>
    </source>
</evidence>
<organism evidence="10">
    <name type="scientific">Phallusia mammillata</name>
    <dbReference type="NCBI Taxonomy" id="59560"/>
    <lineage>
        <taxon>Eukaryota</taxon>
        <taxon>Metazoa</taxon>
        <taxon>Chordata</taxon>
        <taxon>Tunicata</taxon>
        <taxon>Ascidiacea</taxon>
        <taxon>Phlebobranchia</taxon>
        <taxon>Ascidiidae</taxon>
        <taxon>Phallusia</taxon>
    </lineage>
</organism>
<proteinExistence type="evidence at transcript level"/>
<evidence type="ECO:0000256" key="6">
    <source>
        <dbReference type="ARBA" id="ARBA00023273"/>
    </source>
</evidence>
<dbReference type="GO" id="GO:0051260">
    <property type="term" value="P:protein homooligomerization"/>
    <property type="evidence" value="ECO:0007669"/>
    <property type="project" value="InterPro"/>
</dbReference>
<dbReference type="PANTHER" id="PTHR14499">
    <property type="entry name" value="POTASSIUM CHANNEL TETRAMERIZATION DOMAIN-CONTAINING"/>
    <property type="match status" value="1"/>
</dbReference>
<evidence type="ECO:0000256" key="1">
    <source>
        <dbReference type="ARBA" id="ARBA00004236"/>
    </source>
</evidence>
<dbReference type="EMBL" id="LR786149">
    <property type="protein sequence ID" value="CAB3258231.1"/>
    <property type="molecule type" value="mRNA"/>
</dbReference>
<feature type="compositionally biased region" description="Basic and acidic residues" evidence="7">
    <location>
        <begin position="172"/>
        <end position="182"/>
    </location>
</feature>
<dbReference type="InterPro" id="IPR003131">
    <property type="entry name" value="T1-type_BTB"/>
</dbReference>
<keyword evidence="3" id="KW-1003">Cell membrane</keyword>
<feature type="domain" description="KCTD8/12/16 H1" evidence="9">
    <location>
        <begin position="197"/>
        <end position="311"/>
    </location>
</feature>
<dbReference type="SUPFAM" id="SSF54695">
    <property type="entry name" value="POZ domain"/>
    <property type="match status" value="1"/>
</dbReference>
<accession>A0A6F9DFM9</accession>
<name>A0A6F9DFM9_9ASCI</name>
<sequence>MHEGFITKMASEENQIVELNVGGTIYSTSAKTLTCVLPKSKMAAGVRAFISGVSATSDGIPFICDANKRMFIDRDGVTFRLILEYLRKGAGGIAISDWLQKICPDVIERHRLRSEAEFFGLDELASILKKIEARKNFVTGNSDQAQIRSTGSQGQPPFYPRIYQGPSPISRNETDSPSRSLDRVMSTGSLSQNRPFYITIGYRSSYSATRDSTSLEKFRRITRITVSGRSDIAKEVFRDDLNDSRDPDRYPSDGYTSRYYLKHNYLEHAFETLASRGFILSTSCSSGSKTLPAQAKEYKQWTTYVEYVFYRAPWDE</sequence>
<protein>
    <submittedName>
        <fullName evidence="10">BTB/POZ domain-containing protein KCTD8-like</fullName>
    </submittedName>
</protein>
<dbReference type="AlphaFoldDB" id="A0A6F9DFM9"/>
<evidence type="ECO:0000256" key="2">
    <source>
        <dbReference type="ARBA" id="ARBA00004487"/>
    </source>
</evidence>
<evidence type="ECO:0000256" key="5">
    <source>
        <dbReference type="ARBA" id="ARBA00023136"/>
    </source>
</evidence>
<dbReference type="Pfam" id="PF23110">
    <property type="entry name" value="H1_KCTD8_12_16"/>
    <property type="match status" value="1"/>
</dbReference>
<dbReference type="GO" id="GO:0043235">
    <property type="term" value="C:receptor complex"/>
    <property type="evidence" value="ECO:0007669"/>
    <property type="project" value="TreeGrafter"/>
</dbReference>
<evidence type="ECO:0000256" key="4">
    <source>
        <dbReference type="ARBA" id="ARBA00022553"/>
    </source>
</evidence>
<evidence type="ECO:0000256" key="3">
    <source>
        <dbReference type="ARBA" id="ARBA00022475"/>
    </source>
</evidence>
<dbReference type="GO" id="GO:0008277">
    <property type="term" value="P:regulation of G protein-coupled receptor signaling pathway"/>
    <property type="evidence" value="ECO:0007669"/>
    <property type="project" value="TreeGrafter"/>
</dbReference>
<dbReference type="PANTHER" id="PTHR14499:SF136">
    <property type="entry name" value="GH08630P"/>
    <property type="match status" value="1"/>
</dbReference>
<evidence type="ECO:0000256" key="7">
    <source>
        <dbReference type="SAM" id="MobiDB-lite"/>
    </source>
</evidence>